<evidence type="ECO:0000313" key="1">
    <source>
        <dbReference type="EnsemblPlants" id="ONIVA11G22030.1"/>
    </source>
</evidence>
<dbReference type="Proteomes" id="UP000006591">
    <property type="component" value="Chromosome 11"/>
</dbReference>
<dbReference type="AlphaFoldDB" id="A0A0E0J548"/>
<organism evidence="1">
    <name type="scientific">Oryza nivara</name>
    <name type="common">Indian wild rice</name>
    <name type="synonym">Oryza sativa f. spontanea</name>
    <dbReference type="NCBI Taxonomy" id="4536"/>
    <lineage>
        <taxon>Eukaryota</taxon>
        <taxon>Viridiplantae</taxon>
        <taxon>Streptophyta</taxon>
        <taxon>Embryophyta</taxon>
        <taxon>Tracheophyta</taxon>
        <taxon>Spermatophyta</taxon>
        <taxon>Magnoliopsida</taxon>
        <taxon>Liliopsida</taxon>
        <taxon>Poales</taxon>
        <taxon>Poaceae</taxon>
        <taxon>BOP clade</taxon>
        <taxon>Oryzoideae</taxon>
        <taxon>Oryzeae</taxon>
        <taxon>Oryzinae</taxon>
        <taxon>Oryza</taxon>
    </lineage>
</organism>
<evidence type="ECO:0000313" key="2">
    <source>
        <dbReference type="Proteomes" id="UP000006591"/>
    </source>
</evidence>
<accession>A0A0E0J548</accession>
<reference evidence="1" key="2">
    <citation type="submission" date="2018-04" db="EMBL/GenBank/DDBJ databases">
        <title>OnivRS2 (Oryza nivara Reference Sequence Version 2).</title>
        <authorList>
            <person name="Zhang J."/>
            <person name="Kudrna D."/>
            <person name="Lee S."/>
            <person name="Talag J."/>
            <person name="Rajasekar S."/>
            <person name="Welchert J."/>
            <person name="Hsing Y.-I."/>
            <person name="Wing R.A."/>
        </authorList>
    </citation>
    <scope>NUCLEOTIDE SEQUENCE [LARGE SCALE GENOMIC DNA]</scope>
    <source>
        <strain evidence="1">SL10</strain>
    </source>
</reference>
<dbReference type="EnsemblPlants" id="ONIVA11G22030.1">
    <property type="protein sequence ID" value="ONIVA11G22030.1"/>
    <property type="gene ID" value="ONIVA11G22030"/>
</dbReference>
<dbReference type="STRING" id="4536.A0A0E0J548"/>
<keyword evidence="2" id="KW-1185">Reference proteome</keyword>
<reference evidence="1" key="1">
    <citation type="submission" date="2015-04" db="UniProtKB">
        <authorList>
            <consortium name="EnsemblPlants"/>
        </authorList>
    </citation>
    <scope>IDENTIFICATION</scope>
    <source>
        <strain evidence="1">SL10</strain>
    </source>
</reference>
<name>A0A0E0J548_ORYNI</name>
<dbReference type="Gramene" id="ONIVA11G22030.1">
    <property type="protein sequence ID" value="ONIVA11G22030.1"/>
    <property type="gene ID" value="ONIVA11G22030"/>
</dbReference>
<sequence length="66" mass="7970">MDSMNGFLLHLTKSRTPHNDQLRAWMKQGGLWPWIRHIPKRLRTVPARHRLANKIHKLKNRVREIN</sequence>
<protein>
    <submittedName>
        <fullName evidence="1">Uncharacterized protein</fullName>
    </submittedName>
</protein>
<proteinExistence type="predicted"/>
<dbReference type="HOGENOM" id="CLU_2835553_0_0_1"/>